<reference evidence="4" key="1">
    <citation type="submission" date="2017-05" db="EMBL/GenBank/DDBJ databases">
        <title>The Genome Sequence of Enterococcus sp. 4G2_DIV0659.</title>
        <authorList>
            <consortium name="The Broad Institute Genomics Platform"/>
            <consortium name="The Broad Institute Genomic Center for Infectious Diseases"/>
            <person name="Earl A."/>
            <person name="Manson A."/>
            <person name="Schwartman J."/>
            <person name="Gilmore M."/>
            <person name="Abouelleil A."/>
            <person name="Cao P."/>
            <person name="Chapman S."/>
            <person name="Cusick C."/>
            <person name="Shea T."/>
            <person name="Young S."/>
            <person name="Neafsey D."/>
            <person name="Nusbaum C."/>
            <person name="Birren B."/>
        </authorList>
    </citation>
    <scope>NUCLEOTIDE SEQUENCE [LARGE SCALE GENOMIC DNA]</scope>
    <source>
        <strain evidence="4">4G2_DIV0659</strain>
    </source>
</reference>
<organism evidence="4">
    <name type="scientific">Candidatus Enterococcus mansonii</name>
    <dbReference type="NCBI Taxonomy" id="1834181"/>
    <lineage>
        <taxon>Bacteria</taxon>
        <taxon>Bacillati</taxon>
        <taxon>Bacillota</taxon>
        <taxon>Bacilli</taxon>
        <taxon>Lactobacillales</taxon>
        <taxon>Enterococcaceae</taxon>
        <taxon>Enterococcus</taxon>
    </lineage>
</organism>
<dbReference type="AlphaFoldDB" id="A0A242CIM7"/>
<sequence length="88" mass="9986">MPTVKKKPIHISVDEDLKEQAEQLFYELGLNMTSAINVFLKQAVTEQAIPFEIRKANKDTIEALNDVKRKKLHGGFTSVEDLMEDLNA</sequence>
<name>A0A242CIM7_9ENTE</name>
<dbReference type="InterPro" id="IPR007337">
    <property type="entry name" value="RelB/DinJ"/>
</dbReference>
<reference evidence="3 5" key="2">
    <citation type="submission" date="2018-07" db="EMBL/GenBank/DDBJ databases">
        <title>The Genome Sequence of Enterococcus sp. DIV0659b.</title>
        <authorList>
            <consortium name="The Broad Institute Genomics Platform"/>
            <consortium name="The Broad Institute Genomic Center for Infectious Diseases"/>
            <person name="Earl A."/>
            <person name="Manson A."/>
            <person name="Schwartman J."/>
            <person name="Gilmore M."/>
            <person name="Abouelleil A."/>
            <person name="Cao P."/>
            <person name="Chapman S."/>
            <person name="Cusick C."/>
            <person name="Shea T."/>
            <person name="Young S."/>
            <person name="Neafsey D."/>
            <person name="Nusbaum C."/>
            <person name="Birren B."/>
        </authorList>
    </citation>
    <scope>NUCLEOTIDE SEQUENCE [LARGE SCALE GENOMIC DNA]</scope>
    <source>
        <strain evidence="3 5">4G2_DIV0659</strain>
    </source>
</reference>
<dbReference type="GO" id="GO:0044010">
    <property type="term" value="P:single-species biofilm formation"/>
    <property type="evidence" value="ECO:0007669"/>
    <property type="project" value="InterPro"/>
</dbReference>
<dbReference type="EMBL" id="NGLE01000001">
    <property type="protein sequence ID" value="OTO10097.1"/>
    <property type="molecule type" value="Genomic_DNA"/>
</dbReference>
<dbReference type="PIRSF" id="PIRSF003108">
    <property type="entry name" value="DinJ"/>
    <property type="match status" value="1"/>
</dbReference>
<dbReference type="GO" id="GO:0006355">
    <property type="term" value="P:regulation of DNA-templated transcription"/>
    <property type="evidence" value="ECO:0007669"/>
    <property type="project" value="InterPro"/>
</dbReference>
<comment type="similarity">
    <text evidence="1">Belongs to the RelB/DinJ antitoxin family.</text>
</comment>
<dbReference type="InterPro" id="IPR026262">
    <property type="entry name" value="DinJ"/>
</dbReference>
<dbReference type="STRING" id="1834181.A5880_000780"/>
<gene>
    <name evidence="4" type="ORF">A5880_000780</name>
    <name evidence="3" type="ORF">A5880_002885</name>
</gene>
<dbReference type="EMBL" id="NGLE02000001">
    <property type="protein sequence ID" value="MEI5995295.1"/>
    <property type="molecule type" value="Genomic_DNA"/>
</dbReference>
<proteinExistence type="inferred from homology"/>
<dbReference type="Proteomes" id="UP000195139">
    <property type="component" value="Unassembled WGS sequence"/>
</dbReference>
<dbReference type="GO" id="GO:0015643">
    <property type="term" value="F:toxic substance binding"/>
    <property type="evidence" value="ECO:0007669"/>
    <property type="project" value="InterPro"/>
</dbReference>
<evidence type="ECO:0000256" key="1">
    <source>
        <dbReference type="ARBA" id="ARBA00010562"/>
    </source>
</evidence>
<evidence type="ECO:0000313" key="3">
    <source>
        <dbReference type="EMBL" id="MEI5995295.1"/>
    </source>
</evidence>
<protein>
    <submittedName>
        <fullName evidence="4">DNA-damage-inducible protein J</fullName>
    </submittedName>
</protein>
<dbReference type="NCBIfam" id="TIGR02384">
    <property type="entry name" value="RelB_DinJ"/>
    <property type="match status" value="1"/>
</dbReference>
<dbReference type="GO" id="GO:0006351">
    <property type="term" value="P:DNA-templated transcription"/>
    <property type="evidence" value="ECO:0007669"/>
    <property type="project" value="TreeGrafter"/>
</dbReference>
<dbReference type="PANTHER" id="PTHR38781">
    <property type="entry name" value="ANTITOXIN DINJ-RELATED"/>
    <property type="match status" value="1"/>
</dbReference>
<keyword evidence="2" id="KW-1277">Toxin-antitoxin system</keyword>
<evidence type="ECO:0000256" key="2">
    <source>
        <dbReference type="ARBA" id="ARBA00022649"/>
    </source>
</evidence>
<comment type="caution">
    <text evidence="4">The sequence shown here is derived from an EMBL/GenBank/DDBJ whole genome shotgun (WGS) entry which is preliminary data.</text>
</comment>
<accession>A0A242CIM7</accession>
<dbReference type="GO" id="GO:0000987">
    <property type="term" value="F:cis-regulatory region sequence-specific DNA binding"/>
    <property type="evidence" value="ECO:0007669"/>
    <property type="project" value="InterPro"/>
</dbReference>
<dbReference type="Gene3D" id="1.10.1220.10">
    <property type="entry name" value="Met repressor-like"/>
    <property type="match status" value="1"/>
</dbReference>
<dbReference type="OrthoDB" id="9808267at2"/>
<keyword evidence="5" id="KW-1185">Reference proteome</keyword>
<evidence type="ECO:0000313" key="4">
    <source>
        <dbReference type="EMBL" id="OTO10097.1"/>
    </source>
</evidence>
<dbReference type="PANTHER" id="PTHR38781:SF1">
    <property type="entry name" value="ANTITOXIN DINJ-RELATED"/>
    <property type="match status" value="1"/>
</dbReference>
<evidence type="ECO:0000313" key="5">
    <source>
        <dbReference type="Proteomes" id="UP000195139"/>
    </source>
</evidence>
<dbReference type="InterPro" id="IPR013321">
    <property type="entry name" value="Arc_rbn_hlx_hlx"/>
</dbReference>
<dbReference type="Pfam" id="PF04221">
    <property type="entry name" value="RelB"/>
    <property type="match status" value="1"/>
</dbReference>
<dbReference type="RefSeq" id="WP_086329719.1">
    <property type="nucleotide sequence ID" value="NZ_NGLE02000001.1"/>
</dbReference>